<comment type="cofactor">
    <cofactor evidence="1">
        <name>FAD</name>
        <dbReference type="ChEBI" id="CHEBI:57692"/>
    </cofactor>
</comment>
<proteinExistence type="predicted"/>
<dbReference type="GO" id="GO:0016491">
    <property type="term" value="F:oxidoreductase activity"/>
    <property type="evidence" value="ECO:0007669"/>
    <property type="project" value="UniProtKB-KW"/>
</dbReference>
<dbReference type="InterPro" id="IPR036188">
    <property type="entry name" value="FAD/NAD-bd_sf"/>
</dbReference>
<evidence type="ECO:0000256" key="3">
    <source>
        <dbReference type="ARBA" id="ARBA00022827"/>
    </source>
</evidence>
<dbReference type="RefSeq" id="WP_165611950.1">
    <property type="nucleotide sequence ID" value="NZ_FRAF01000007.1"/>
</dbReference>
<evidence type="ECO:0000256" key="1">
    <source>
        <dbReference type="ARBA" id="ARBA00001974"/>
    </source>
</evidence>
<evidence type="ECO:0000313" key="6">
    <source>
        <dbReference type="EMBL" id="SHK01556.1"/>
    </source>
</evidence>
<evidence type="ECO:0000256" key="2">
    <source>
        <dbReference type="ARBA" id="ARBA00022630"/>
    </source>
</evidence>
<dbReference type="PANTHER" id="PTHR46496">
    <property type="match status" value="1"/>
</dbReference>
<keyword evidence="7" id="KW-1185">Reference proteome</keyword>
<dbReference type="GO" id="GO:0071949">
    <property type="term" value="F:FAD binding"/>
    <property type="evidence" value="ECO:0007669"/>
    <property type="project" value="InterPro"/>
</dbReference>
<name>A0A1M6P0V3_9BACL</name>
<sequence length="382" mass="43810">MRIAILGSGVAGLAAAAALQQSGIDYVLFDRDANPLDGGAALILWPNALFALNQLTSEKISEIAQHPLKTGVLLEETSTLLLQLPLHWMKEEFSRYPICVRRSHLLHWLWDILDRPKIEQDTAIHTEMGRNQKIYVEFGSGRKDCFDGIIAADGIHSNIRKSIYGHLQRPTRYHAWRAIIQNAYDIQWDMAEYWGSGRRFGYARIDADHLYWFATLNYRWMQKDDQSFPSIRHQFSNLPDSIQKWIDHTPNHEIFSHSIYDIAPGYPLSSGPLLFMGDAAHAITPNLGFGGCLALEDAHVLLHALQQEKDWQKACARFAVLRKRRVAHMAKFARWLGEFSQIENHLAIQLRNKAFSLAPNFASQKVWRKLLTYNLLPHHKID</sequence>
<protein>
    <submittedName>
        <fullName evidence="6">2-polyprenyl-6-methoxyphenol hydroxylase</fullName>
    </submittedName>
</protein>
<keyword evidence="2" id="KW-0285">Flavoprotein</keyword>
<dbReference type="STRING" id="1830138.SAMN05443507_10751"/>
<dbReference type="InterPro" id="IPR002938">
    <property type="entry name" value="FAD-bd"/>
</dbReference>
<keyword evidence="4" id="KW-0560">Oxidoreductase</keyword>
<dbReference type="SUPFAM" id="SSF51905">
    <property type="entry name" value="FAD/NAD(P)-binding domain"/>
    <property type="match status" value="1"/>
</dbReference>
<gene>
    <name evidence="6" type="ORF">SAMN05443507_10751</name>
</gene>
<evidence type="ECO:0000256" key="4">
    <source>
        <dbReference type="ARBA" id="ARBA00023002"/>
    </source>
</evidence>
<dbReference type="PRINTS" id="PR00420">
    <property type="entry name" value="RNGMNOXGNASE"/>
</dbReference>
<reference evidence="7" key="1">
    <citation type="submission" date="2016-11" db="EMBL/GenBank/DDBJ databases">
        <authorList>
            <person name="Varghese N."/>
            <person name="Submissions S."/>
        </authorList>
    </citation>
    <scope>NUCLEOTIDE SEQUENCE [LARGE SCALE GENOMIC DNA]</scope>
    <source>
        <strain evidence="7">USBA-503</strain>
    </source>
</reference>
<feature type="domain" description="FAD-binding" evidence="5">
    <location>
        <begin position="3"/>
        <end position="306"/>
    </location>
</feature>
<dbReference type="Pfam" id="PF01494">
    <property type="entry name" value="FAD_binding_3"/>
    <property type="match status" value="1"/>
</dbReference>
<dbReference type="PANTHER" id="PTHR46496:SF1">
    <property type="entry name" value="ZEAXANTHIN EPOXIDASE, CHLOROPLASTIC"/>
    <property type="match status" value="1"/>
</dbReference>
<keyword evidence="3" id="KW-0274">FAD</keyword>
<dbReference type="Proteomes" id="UP000184016">
    <property type="component" value="Unassembled WGS sequence"/>
</dbReference>
<dbReference type="EMBL" id="FRAF01000007">
    <property type="protein sequence ID" value="SHK01556.1"/>
    <property type="molecule type" value="Genomic_DNA"/>
</dbReference>
<accession>A0A1M6P0V3</accession>
<evidence type="ECO:0000259" key="5">
    <source>
        <dbReference type="Pfam" id="PF01494"/>
    </source>
</evidence>
<dbReference type="Gene3D" id="3.50.50.60">
    <property type="entry name" value="FAD/NAD(P)-binding domain"/>
    <property type="match status" value="1"/>
</dbReference>
<evidence type="ECO:0000313" key="7">
    <source>
        <dbReference type="Proteomes" id="UP000184016"/>
    </source>
</evidence>
<organism evidence="6 7">
    <name type="scientific">Alicyclobacillus tolerans</name>
    <dbReference type="NCBI Taxonomy" id="90970"/>
    <lineage>
        <taxon>Bacteria</taxon>
        <taxon>Bacillati</taxon>
        <taxon>Bacillota</taxon>
        <taxon>Bacilli</taxon>
        <taxon>Bacillales</taxon>
        <taxon>Alicyclobacillaceae</taxon>
        <taxon>Alicyclobacillus</taxon>
    </lineage>
</organism>
<dbReference type="AlphaFoldDB" id="A0A1M6P0V3"/>